<dbReference type="Gene3D" id="3.40.1570.10">
    <property type="entry name" value="HemS/ChuS/ChuX like domains"/>
    <property type="match status" value="2"/>
</dbReference>
<dbReference type="CDD" id="cd16831">
    <property type="entry name" value="HemS-like_C"/>
    <property type="match status" value="1"/>
</dbReference>
<dbReference type="Pfam" id="PF05171">
    <property type="entry name" value="HemS"/>
    <property type="match status" value="2"/>
</dbReference>
<organism evidence="2 3">
    <name type="scientific">Arsenicibacter rosenii</name>
    <dbReference type="NCBI Taxonomy" id="1750698"/>
    <lineage>
        <taxon>Bacteria</taxon>
        <taxon>Pseudomonadati</taxon>
        <taxon>Bacteroidota</taxon>
        <taxon>Cytophagia</taxon>
        <taxon>Cytophagales</taxon>
        <taxon>Spirosomataceae</taxon>
        <taxon>Arsenicibacter</taxon>
    </lineage>
</organism>
<feature type="domain" description="Haemin-degrading HemS/ChuX" evidence="1">
    <location>
        <begin position="207"/>
        <end position="339"/>
    </location>
</feature>
<dbReference type="GO" id="GO:0006826">
    <property type="term" value="P:iron ion transport"/>
    <property type="evidence" value="ECO:0007669"/>
    <property type="project" value="InterPro"/>
</dbReference>
<evidence type="ECO:0000313" key="3">
    <source>
        <dbReference type="Proteomes" id="UP000181790"/>
    </source>
</evidence>
<evidence type="ECO:0000259" key="1">
    <source>
        <dbReference type="Pfam" id="PF05171"/>
    </source>
</evidence>
<dbReference type="InterPro" id="IPR007845">
    <property type="entry name" value="HemS/ChuX_dom"/>
</dbReference>
<keyword evidence="3" id="KW-1185">Reference proteome</keyword>
<dbReference type="RefSeq" id="WP_071502418.1">
    <property type="nucleotide sequence ID" value="NZ_MORL01000003.1"/>
</dbReference>
<dbReference type="OrthoDB" id="316630at2"/>
<dbReference type="AlphaFoldDB" id="A0A1S2VLJ4"/>
<name>A0A1S2VLJ4_9BACT</name>
<reference evidence="2 3" key="1">
    <citation type="submission" date="2016-10" db="EMBL/GenBank/DDBJ databases">
        <title>Arsenicibacter rosenii gen. nov., sp. nov., an efficient arsenic-methylating bacterium isolated from an arsenic-contaminated paddy soil.</title>
        <authorList>
            <person name="Huang K."/>
        </authorList>
    </citation>
    <scope>NUCLEOTIDE SEQUENCE [LARGE SCALE GENOMIC DNA]</scope>
    <source>
        <strain evidence="2 3">SM-1</strain>
    </source>
</reference>
<dbReference type="Proteomes" id="UP000181790">
    <property type="component" value="Unassembled WGS sequence"/>
</dbReference>
<dbReference type="SUPFAM" id="SSF144064">
    <property type="entry name" value="Heme iron utilization protein-like"/>
    <property type="match status" value="1"/>
</dbReference>
<accession>A0A1S2VLJ4</accession>
<protein>
    <submittedName>
        <fullName evidence="2">Hemin-degrading factor</fullName>
    </submittedName>
</protein>
<proteinExistence type="predicted"/>
<dbReference type="InterPro" id="IPR053733">
    <property type="entry name" value="Heme_Transport_Util_sf"/>
</dbReference>
<gene>
    <name evidence="2" type="ORF">BLX24_07040</name>
</gene>
<evidence type="ECO:0000313" key="2">
    <source>
        <dbReference type="EMBL" id="OIN59623.1"/>
    </source>
</evidence>
<feature type="domain" description="Haemin-degrading HemS/ChuX" evidence="1">
    <location>
        <begin position="33"/>
        <end position="155"/>
    </location>
</feature>
<dbReference type="EMBL" id="MORL01000003">
    <property type="protein sequence ID" value="OIN59623.1"/>
    <property type="molecule type" value="Genomic_DNA"/>
</dbReference>
<dbReference type="CDD" id="cd16830">
    <property type="entry name" value="HemS-like_N"/>
    <property type="match status" value="1"/>
</dbReference>
<sequence>MVTNTADLKAQYTAYKLENPKSRIREAAAQLHVSEAELVATGVGETAIRLAGDFRELLKQVTALGHVMALTRNNSVVHERKGVYAKVSFTGQMGLVLGDDIDLRLFMSSWAFGFAVNENDRRSLQFFTADGEAVHKIYLTEHSNHAAYHQLVEAFRAPDQSTVLATVPKPGLSPETPDSDIAVADFQDAWRNLRDTHDFFGLLRQFKVARLQAMRLAPEGLATQTSMEAVRAVFGRVSETGQPIMVFVGNRGCIQIHTGPVKKLVTMGPWFNVLDPAFNLHLREDHVASAWVVKKTTVDGIVTSLELFDTTGTQIAQIFGKRKPGQPEQPEWQQVVADLALTMC</sequence>
<comment type="caution">
    <text evidence="2">The sequence shown here is derived from an EMBL/GenBank/DDBJ whole genome shotgun (WGS) entry which is preliminary data.</text>
</comment>